<dbReference type="Proteomes" id="UP001054252">
    <property type="component" value="Unassembled WGS sequence"/>
</dbReference>
<dbReference type="AlphaFoldDB" id="A0AAV5MYL5"/>
<feature type="region of interest" description="Disordered" evidence="1">
    <location>
        <begin position="1"/>
        <end position="46"/>
    </location>
</feature>
<keyword evidence="3" id="KW-1185">Reference proteome</keyword>
<organism evidence="2 3">
    <name type="scientific">Rubroshorea leprosula</name>
    <dbReference type="NCBI Taxonomy" id="152421"/>
    <lineage>
        <taxon>Eukaryota</taxon>
        <taxon>Viridiplantae</taxon>
        <taxon>Streptophyta</taxon>
        <taxon>Embryophyta</taxon>
        <taxon>Tracheophyta</taxon>
        <taxon>Spermatophyta</taxon>
        <taxon>Magnoliopsida</taxon>
        <taxon>eudicotyledons</taxon>
        <taxon>Gunneridae</taxon>
        <taxon>Pentapetalae</taxon>
        <taxon>rosids</taxon>
        <taxon>malvids</taxon>
        <taxon>Malvales</taxon>
        <taxon>Dipterocarpaceae</taxon>
        <taxon>Rubroshorea</taxon>
    </lineage>
</organism>
<sequence length="46" mass="5059">MATSPPTVLTGRRNGGRLQKLPERDRLRAPAGMSQLQRGDRMVGIL</sequence>
<dbReference type="EMBL" id="BPVZ01001882">
    <property type="protein sequence ID" value="GKV53776.1"/>
    <property type="molecule type" value="Genomic_DNA"/>
</dbReference>
<proteinExistence type="predicted"/>
<accession>A0AAV5MYL5</accession>
<protein>
    <submittedName>
        <fullName evidence="2">Uncharacterized protein</fullName>
    </submittedName>
</protein>
<feature type="non-terminal residue" evidence="2">
    <location>
        <position position="46"/>
    </location>
</feature>
<evidence type="ECO:0000313" key="2">
    <source>
        <dbReference type="EMBL" id="GKV53776.1"/>
    </source>
</evidence>
<evidence type="ECO:0000256" key="1">
    <source>
        <dbReference type="SAM" id="MobiDB-lite"/>
    </source>
</evidence>
<reference evidence="2 3" key="1">
    <citation type="journal article" date="2021" name="Commun. Biol.">
        <title>The genome of Shorea leprosula (Dipterocarpaceae) highlights the ecological relevance of drought in aseasonal tropical rainforests.</title>
        <authorList>
            <person name="Ng K.K.S."/>
            <person name="Kobayashi M.J."/>
            <person name="Fawcett J.A."/>
            <person name="Hatakeyama M."/>
            <person name="Paape T."/>
            <person name="Ng C.H."/>
            <person name="Ang C.C."/>
            <person name="Tnah L.H."/>
            <person name="Lee C.T."/>
            <person name="Nishiyama T."/>
            <person name="Sese J."/>
            <person name="O'Brien M.J."/>
            <person name="Copetti D."/>
            <person name="Mohd Noor M.I."/>
            <person name="Ong R.C."/>
            <person name="Putra M."/>
            <person name="Sireger I.Z."/>
            <person name="Indrioko S."/>
            <person name="Kosugi Y."/>
            <person name="Izuno A."/>
            <person name="Isagi Y."/>
            <person name="Lee S.L."/>
            <person name="Shimizu K.K."/>
        </authorList>
    </citation>
    <scope>NUCLEOTIDE SEQUENCE [LARGE SCALE GENOMIC DNA]</scope>
    <source>
        <strain evidence="2">214</strain>
    </source>
</reference>
<gene>
    <name evidence="2" type="ORF">SLEP1_g60290</name>
</gene>
<name>A0AAV5MYL5_9ROSI</name>
<evidence type="ECO:0000313" key="3">
    <source>
        <dbReference type="Proteomes" id="UP001054252"/>
    </source>
</evidence>
<comment type="caution">
    <text evidence="2">The sequence shown here is derived from an EMBL/GenBank/DDBJ whole genome shotgun (WGS) entry which is preliminary data.</text>
</comment>